<dbReference type="NCBIfam" id="TIGR00663">
    <property type="entry name" value="dnan"/>
    <property type="match status" value="1"/>
</dbReference>
<evidence type="ECO:0000256" key="10">
    <source>
        <dbReference type="PIRNR" id="PIRNR000804"/>
    </source>
</evidence>
<name>A0A6H0ZMM1_9HYPH</name>
<dbReference type="SMART" id="SM00480">
    <property type="entry name" value="POL3Bc"/>
    <property type="match status" value="1"/>
</dbReference>
<dbReference type="InterPro" id="IPR022634">
    <property type="entry name" value="DNA_polIII_beta_N"/>
</dbReference>
<feature type="domain" description="DNA polymerase III beta sliding clamp central" evidence="12">
    <location>
        <begin position="129"/>
        <end position="229"/>
    </location>
</feature>
<keyword evidence="9" id="KW-0238">DNA-binding</keyword>
<dbReference type="PANTHER" id="PTHR30478">
    <property type="entry name" value="DNA POLYMERASE III SUBUNIT BETA"/>
    <property type="match status" value="1"/>
</dbReference>
<evidence type="ECO:0000313" key="14">
    <source>
        <dbReference type="EMBL" id="QIX20799.1"/>
    </source>
</evidence>
<dbReference type="InterPro" id="IPR022637">
    <property type="entry name" value="DNA_polIII_beta_cen"/>
</dbReference>
<evidence type="ECO:0000259" key="13">
    <source>
        <dbReference type="Pfam" id="PF02768"/>
    </source>
</evidence>
<evidence type="ECO:0000256" key="8">
    <source>
        <dbReference type="ARBA" id="ARBA00022932"/>
    </source>
</evidence>
<feature type="domain" description="DNA polymerase III beta sliding clamp C-terminal" evidence="13">
    <location>
        <begin position="233"/>
        <end position="350"/>
    </location>
</feature>
<evidence type="ECO:0000256" key="6">
    <source>
        <dbReference type="ARBA" id="ARBA00022695"/>
    </source>
</evidence>
<evidence type="ECO:0000256" key="5">
    <source>
        <dbReference type="ARBA" id="ARBA00022679"/>
    </source>
</evidence>
<dbReference type="Pfam" id="PF02767">
    <property type="entry name" value="DNA_pol3_beta_2"/>
    <property type="match status" value="1"/>
</dbReference>
<dbReference type="InterPro" id="IPR001001">
    <property type="entry name" value="DNA_polIII_beta"/>
</dbReference>
<dbReference type="GO" id="GO:0003887">
    <property type="term" value="F:DNA-directed DNA polymerase activity"/>
    <property type="evidence" value="ECO:0007669"/>
    <property type="project" value="UniProtKB-UniRule"/>
</dbReference>
<evidence type="ECO:0000256" key="2">
    <source>
        <dbReference type="ARBA" id="ARBA00010752"/>
    </source>
</evidence>
<dbReference type="Gene3D" id="3.70.10.10">
    <property type="match status" value="1"/>
</dbReference>
<dbReference type="RefSeq" id="WP_136882747.1">
    <property type="nucleotide sequence ID" value="NZ_CP050898.1"/>
</dbReference>
<keyword evidence="6 10" id="KW-0548">Nucleotidyltransferase</keyword>
<dbReference type="GO" id="GO:0009360">
    <property type="term" value="C:DNA polymerase III complex"/>
    <property type="evidence" value="ECO:0007669"/>
    <property type="project" value="InterPro"/>
</dbReference>
<dbReference type="Gene3D" id="3.10.150.10">
    <property type="entry name" value="DNA Polymerase III, subunit A, domain 2"/>
    <property type="match status" value="1"/>
</dbReference>
<organism evidence="15 16">
    <name type="scientific">Agrobacterium pusense</name>
    <dbReference type="NCBI Taxonomy" id="648995"/>
    <lineage>
        <taxon>Bacteria</taxon>
        <taxon>Pseudomonadati</taxon>
        <taxon>Pseudomonadota</taxon>
        <taxon>Alphaproteobacteria</taxon>
        <taxon>Hyphomicrobiales</taxon>
        <taxon>Rhizobiaceae</taxon>
        <taxon>Rhizobium/Agrobacterium group</taxon>
        <taxon>Agrobacterium</taxon>
    </lineage>
</organism>
<evidence type="ECO:0000256" key="3">
    <source>
        <dbReference type="ARBA" id="ARBA00021035"/>
    </source>
</evidence>
<evidence type="ECO:0000259" key="11">
    <source>
        <dbReference type="Pfam" id="PF00712"/>
    </source>
</evidence>
<keyword evidence="5 10" id="KW-0808">Transferase</keyword>
<dbReference type="Proteomes" id="UP000500870">
    <property type="component" value="Chromosome 1"/>
</dbReference>
<keyword evidence="4 10" id="KW-0963">Cytoplasm</keyword>
<comment type="function">
    <text evidence="10">Confers DNA tethering and processivity to DNA polymerases and other proteins. Acts as a clamp, forming a ring around DNA (a reaction catalyzed by the clamp-loading complex) which diffuses in an ATP-independent manner freely and bidirectionally along dsDNA. Initially characterized for its ability to contact the catalytic subunit of DNA polymerase III (Pol III), a complex, multichain enzyme responsible for most of the replicative synthesis in bacteria; Pol III exhibits 3'-5' exonuclease proofreading activity. The beta chain is required for initiation of replication as well as for processivity of DNA replication.</text>
</comment>
<comment type="subcellular location">
    <subcellularLocation>
        <location evidence="1 10">Cytoplasm</location>
    </subcellularLocation>
</comment>
<dbReference type="SUPFAM" id="SSF55979">
    <property type="entry name" value="DNA clamp"/>
    <property type="match status" value="3"/>
</dbReference>
<feature type="domain" description="DNA polymerase III beta sliding clamp N-terminal" evidence="11">
    <location>
        <begin position="1"/>
        <end position="116"/>
    </location>
</feature>
<dbReference type="GO" id="GO:0003677">
    <property type="term" value="F:DNA binding"/>
    <property type="evidence" value="ECO:0007669"/>
    <property type="project" value="UniProtKB-UniRule"/>
</dbReference>
<keyword evidence="8 10" id="KW-0239">DNA-directed DNA polymerase</keyword>
<dbReference type="EMBL" id="CP050898">
    <property type="protein sequence ID" value="QIX21443.1"/>
    <property type="molecule type" value="Genomic_DNA"/>
</dbReference>
<dbReference type="PANTHER" id="PTHR30478:SF0">
    <property type="entry name" value="BETA SLIDING CLAMP"/>
    <property type="match status" value="1"/>
</dbReference>
<dbReference type="EMBL" id="CP050898">
    <property type="protein sequence ID" value="QIX20799.1"/>
    <property type="molecule type" value="Genomic_DNA"/>
</dbReference>
<dbReference type="GO" id="GO:0008408">
    <property type="term" value="F:3'-5' exonuclease activity"/>
    <property type="evidence" value="ECO:0007669"/>
    <property type="project" value="InterPro"/>
</dbReference>
<dbReference type="GO" id="GO:0005737">
    <property type="term" value="C:cytoplasm"/>
    <property type="evidence" value="ECO:0007669"/>
    <property type="project" value="UniProtKB-SubCell"/>
</dbReference>
<dbReference type="GO" id="GO:0006271">
    <property type="term" value="P:DNA strand elongation involved in DNA replication"/>
    <property type="evidence" value="ECO:0007669"/>
    <property type="project" value="TreeGrafter"/>
</dbReference>
<comment type="subunit">
    <text evidence="10">Forms a ring-shaped head-to-tail homodimer around DNA.</text>
</comment>
<protein>
    <recommendedName>
        <fullName evidence="3 10">Beta sliding clamp</fullName>
    </recommendedName>
</protein>
<evidence type="ECO:0000259" key="12">
    <source>
        <dbReference type="Pfam" id="PF02767"/>
    </source>
</evidence>
<proteinExistence type="inferred from homology"/>
<evidence type="ECO:0000313" key="15">
    <source>
        <dbReference type="EMBL" id="QIX21443.1"/>
    </source>
</evidence>
<sequence length="352" mass="37961">MQLTISRTELVRVIAAVSRVVESRNILEILSSLRLTAKDGLLTVTATDLTIIAEARAEADIKVDGDVCVDAKLFNDIAKKAGSNDVSLTLDDDKLIVKSGRSRFSLKTLEARDFPSFGDDNYGEEFTADLSSLLGAVAFASGTNDIREMLNGVLLRSLNGKLVAVATDGHRLARVSGEEAPAFEDIIIPSKAVTVIPKGEVTVGVSEEKLRVVGDDISIVTKLIGLVYPEYERVIPTQNDKVFTVDRDEMMRAADRVVTVSSEKSKSVRLSIAPGSIQFSARSEAGEAADEVAAEYSGEPIEYGLNSLYLRDMLHALPQGKARFALSEAMSPAVITGENDNWDGVLMPLRVA</sequence>
<dbReference type="InterPro" id="IPR022635">
    <property type="entry name" value="DNA_polIII_beta_C"/>
</dbReference>
<evidence type="ECO:0000256" key="4">
    <source>
        <dbReference type="ARBA" id="ARBA00022490"/>
    </source>
</evidence>
<evidence type="ECO:0000256" key="9">
    <source>
        <dbReference type="ARBA" id="ARBA00023125"/>
    </source>
</evidence>
<dbReference type="InterPro" id="IPR046938">
    <property type="entry name" value="DNA_clamp_sf"/>
</dbReference>
<dbReference type="CDD" id="cd00140">
    <property type="entry name" value="beta_clamp"/>
    <property type="match status" value="1"/>
</dbReference>
<evidence type="ECO:0000256" key="1">
    <source>
        <dbReference type="ARBA" id="ARBA00004496"/>
    </source>
</evidence>
<dbReference type="Pfam" id="PF00712">
    <property type="entry name" value="DNA_pol3_beta"/>
    <property type="match status" value="1"/>
</dbReference>
<reference evidence="15 16" key="1">
    <citation type="submission" date="2020-04" db="EMBL/GenBank/DDBJ databases">
        <title>FDA dAtabase for Regulatory Grade micrObial Sequences (FDA-ARGOS): Supporting development and validation of Infectious Disease Dx tests.</title>
        <authorList>
            <person name="Sciortino C."/>
            <person name="Tallon L."/>
            <person name="Sadzewicz L."/>
            <person name="Vavikolanu K."/>
            <person name="Mehta A."/>
            <person name="Aluvathingal J."/>
            <person name="Nadendla S."/>
            <person name="Nandy P."/>
            <person name="Geyer C."/>
            <person name="Yan Y."/>
            <person name="Sichtig H."/>
        </authorList>
    </citation>
    <scope>NUCLEOTIDE SEQUENCE [LARGE SCALE GENOMIC DNA]</scope>
    <source>
        <strain evidence="15 16">FDAARGOS_633</strain>
    </source>
</reference>
<dbReference type="Pfam" id="PF02768">
    <property type="entry name" value="DNA_pol3_beta_3"/>
    <property type="match status" value="1"/>
</dbReference>
<comment type="similarity">
    <text evidence="2 10">Belongs to the beta sliding clamp family.</text>
</comment>
<dbReference type="AlphaFoldDB" id="A0A6H0ZMM1"/>
<accession>A0A6H0ZMM1</accession>
<keyword evidence="7 10" id="KW-0235">DNA replication</keyword>
<evidence type="ECO:0000313" key="16">
    <source>
        <dbReference type="Proteomes" id="UP000500870"/>
    </source>
</evidence>
<dbReference type="PIRSF" id="PIRSF000804">
    <property type="entry name" value="DNA_pol_III_b"/>
    <property type="match status" value="1"/>
</dbReference>
<evidence type="ECO:0000256" key="7">
    <source>
        <dbReference type="ARBA" id="ARBA00022705"/>
    </source>
</evidence>
<gene>
    <name evidence="15" type="primary">dnaN</name>
    <name evidence="14" type="ORF">FOB41_06485</name>
    <name evidence="15" type="ORF">FOB41_10000</name>
</gene>